<reference evidence="1" key="1">
    <citation type="journal article" date="2022" name="Int. J. Mol. Sci.">
        <title>Draft Genome of Tanacetum Coccineum: Genomic Comparison of Closely Related Tanacetum-Family Plants.</title>
        <authorList>
            <person name="Yamashiro T."/>
            <person name="Shiraishi A."/>
            <person name="Nakayama K."/>
            <person name="Satake H."/>
        </authorList>
    </citation>
    <scope>NUCLEOTIDE SEQUENCE</scope>
</reference>
<comment type="caution">
    <text evidence="1">The sequence shown here is derived from an EMBL/GenBank/DDBJ whole genome shotgun (WGS) entry which is preliminary data.</text>
</comment>
<evidence type="ECO:0000313" key="2">
    <source>
        <dbReference type="Proteomes" id="UP001151760"/>
    </source>
</evidence>
<dbReference type="Proteomes" id="UP001151760">
    <property type="component" value="Unassembled WGS sequence"/>
</dbReference>
<reference evidence="1" key="2">
    <citation type="submission" date="2022-01" db="EMBL/GenBank/DDBJ databases">
        <authorList>
            <person name="Yamashiro T."/>
            <person name="Shiraishi A."/>
            <person name="Satake H."/>
            <person name="Nakayama K."/>
        </authorList>
    </citation>
    <scope>NUCLEOTIDE SEQUENCE</scope>
</reference>
<sequence>MDNRGIHNFVQLNAGERMCLQTMVTSRSCQGAGGSPEEASWEWMSDSHTPWSAGVERRKRVKRYVQESGRGKRVLIAAAEDRTALFLEPQYSLSSILVPVLLLIEEYEIQESIFFLDNTLRKRWFRRSGECYALGLE</sequence>
<name>A0ABQ4WED2_9ASTR</name>
<gene>
    <name evidence="1" type="ORF">Tco_0624554</name>
</gene>
<proteinExistence type="predicted"/>
<dbReference type="EMBL" id="BQNB010008568">
    <property type="protein sequence ID" value="GJS51192.1"/>
    <property type="molecule type" value="Genomic_DNA"/>
</dbReference>
<protein>
    <submittedName>
        <fullName evidence="1">Uncharacterized protein</fullName>
    </submittedName>
</protein>
<organism evidence="1 2">
    <name type="scientific">Tanacetum coccineum</name>
    <dbReference type="NCBI Taxonomy" id="301880"/>
    <lineage>
        <taxon>Eukaryota</taxon>
        <taxon>Viridiplantae</taxon>
        <taxon>Streptophyta</taxon>
        <taxon>Embryophyta</taxon>
        <taxon>Tracheophyta</taxon>
        <taxon>Spermatophyta</taxon>
        <taxon>Magnoliopsida</taxon>
        <taxon>eudicotyledons</taxon>
        <taxon>Gunneridae</taxon>
        <taxon>Pentapetalae</taxon>
        <taxon>asterids</taxon>
        <taxon>campanulids</taxon>
        <taxon>Asterales</taxon>
        <taxon>Asteraceae</taxon>
        <taxon>Asteroideae</taxon>
        <taxon>Anthemideae</taxon>
        <taxon>Anthemidinae</taxon>
        <taxon>Tanacetum</taxon>
    </lineage>
</organism>
<accession>A0ABQ4WED2</accession>
<keyword evidence="2" id="KW-1185">Reference proteome</keyword>
<evidence type="ECO:0000313" key="1">
    <source>
        <dbReference type="EMBL" id="GJS51192.1"/>
    </source>
</evidence>